<dbReference type="EMBL" id="CADCVQ010000107">
    <property type="protein sequence ID" value="CAA9509542.1"/>
    <property type="molecule type" value="Genomic_DNA"/>
</dbReference>
<feature type="DNA-binding region" description="H-T-H motif" evidence="5">
    <location>
        <begin position="36"/>
        <end position="55"/>
    </location>
</feature>
<dbReference type="InterPro" id="IPR004111">
    <property type="entry name" value="Repressor_TetR_C"/>
</dbReference>
<dbReference type="GO" id="GO:0045892">
    <property type="term" value="P:negative regulation of DNA-templated transcription"/>
    <property type="evidence" value="ECO:0007669"/>
    <property type="project" value="InterPro"/>
</dbReference>
<evidence type="ECO:0000256" key="2">
    <source>
        <dbReference type="ARBA" id="ARBA00023015"/>
    </source>
</evidence>
<dbReference type="Gene3D" id="1.10.357.10">
    <property type="entry name" value="Tetracycline Repressor, domain 2"/>
    <property type="match status" value="1"/>
</dbReference>
<dbReference type="AlphaFoldDB" id="A0A6J4SZF9"/>
<organism evidence="7">
    <name type="scientific">uncultured Solirubrobacteraceae bacterium</name>
    <dbReference type="NCBI Taxonomy" id="1162706"/>
    <lineage>
        <taxon>Bacteria</taxon>
        <taxon>Bacillati</taxon>
        <taxon>Actinomycetota</taxon>
        <taxon>Thermoleophilia</taxon>
        <taxon>Solirubrobacterales</taxon>
        <taxon>Solirubrobacteraceae</taxon>
        <taxon>environmental samples</taxon>
    </lineage>
</organism>
<dbReference type="InterPro" id="IPR003012">
    <property type="entry name" value="Tet_transcr_reg_TetR"/>
</dbReference>
<dbReference type="Pfam" id="PF02909">
    <property type="entry name" value="TetR_C_1"/>
    <property type="match status" value="1"/>
</dbReference>
<protein>
    <submittedName>
        <fullName evidence="7">Transcriptional regulator, AcrR family</fullName>
    </submittedName>
</protein>
<dbReference type="SUPFAM" id="SSF48498">
    <property type="entry name" value="Tetracyclin repressor-like, C-terminal domain"/>
    <property type="match status" value="1"/>
</dbReference>
<dbReference type="PANTHER" id="PTHR30055">
    <property type="entry name" value="HTH-TYPE TRANSCRIPTIONAL REGULATOR RUTR"/>
    <property type="match status" value="1"/>
</dbReference>
<sequence>MERPKLATEARAPLSRERVLRAAVARAARDGIESLTMRKLADELGVGAMSLYHYVPNKERLLDGMVDIVFSEIELPSTDVDWKSAMRRRAISTREVLNRHRWAVGLMESRMTPGPASFRLHDAVLGCLREGGFSIELAIQAYSVQDAYIYGFALQEKSLPFDNAQESAAVAEEQVRQFTELAEERQSATLAEEFPYLAEVVGGHVANVGYDFTAAFEYGLDLILEALENRRDGG</sequence>
<dbReference type="GO" id="GO:0003700">
    <property type="term" value="F:DNA-binding transcription factor activity"/>
    <property type="evidence" value="ECO:0007669"/>
    <property type="project" value="TreeGrafter"/>
</dbReference>
<dbReference type="InterPro" id="IPR036271">
    <property type="entry name" value="Tet_transcr_reg_TetR-rel_C_sf"/>
</dbReference>
<dbReference type="GO" id="GO:0046677">
    <property type="term" value="P:response to antibiotic"/>
    <property type="evidence" value="ECO:0007669"/>
    <property type="project" value="InterPro"/>
</dbReference>
<evidence type="ECO:0000256" key="4">
    <source>
        <dbReference type="ARBA" id="ARBA00023163"/>
    </source>
</evidence>
<name>A0A6J4SZF9_9ACTN</name>
<dbReference type="Pfam" id="PF00440">
    <property type="entry name" value="TetR_N"/>
    <property type="match status" value="1"/>
</dbReference>
<dbReference type="InterPro" id="IPR001647">
    <property type="entry name" value="HTH_TetR"/>
</dbReference>
<proteinExistence type="predicted"/>
<keyword evidence="1" id="KW-0678">Repressor</keyword>
<evidence type="ECO:0000256" key="1">
    <source>
        <dbReference type="ARBA" id="ARBA00022491"/>
    </source>
</evidence>
<evidence type="ECO:0000256" key="3">
    <source>
        <dbReference type="ARBA" id="ARBA00023125"/>
    </source>
</evidence>
<dbReference type="PRINTS" id="PR00400">
    <property type="entry name" value="TETREPRESSOR"/>
</dbReference>
<gene>
    <name evidence="7" type="ORF">AVDCRST_MAG67-2641</name>
</gene>
<dbReference type="SUPFAM" id="SSF46689">
    <property type="entry name" value="Homeodomain-like"/>
    <property type="match status" value="1"/>
</dbReference>
<feature type="domain" description="HTH tetR-type" evidence="6">
    <location>
        <begin position="13"/>
        <end position="73"/>
    </location>
</feature>
<evidence type="ECO:0000259" key="6">
    <source>
        <dbReference type="PROSITE" id="PS50977"/>
    </source>
</evidence>
<dbReference type="InterPro" id="IPR050109">
    <property type="entry name" value="HTH-type_TetR-like_transc_reg"/>
</dbReference>
<keyword evidence="4" id="KW-0804">Transcription</keyword>
<reference evidence="7" key="1">
    <citation type="submission" date="2020-02" db="EMBL/GenBank/DDBJ databases">
        <authorList>
            <person name="Meier V. D."/>
        </authorList>
    </citation>
    <scope>NUCLEOTIDE SEQUENCE</scope>
    <source>
        <strain evidence="7">AVDCRST_MAG67</strain>
    </source>
</reference>
<keyword evidence="2" id="KW-0805">Transcription regulation</keyword>
<keyword evidence="3 5" id="KW-0238">DNA-binding</keyword>
<evidence type="ECO:0000313" key="7">
    <source>
        <dbReference type="EMBL" id="CAA9509542.1"/>
    </source>
</evidence>
<dbReference type="Gene3D" id="1.10.10.60">
    <property type="entry name" value="Homeodomain-like"/>
    <property type="match status" value="1"/>
</dbReference>
<evidence type="ECO:0000256" key="5">
    <source>
        <dbReference type="PROSITE-ProRule" id="PRU00335"/>
    </source>
</evidence>
<accession>A0A6J4SZF9</accession>
<dbReference type="GO" id="GO:0000976">
    <property type="term" value="F:transcription cis-regulatory region binding"/>
    <property type="evidence" value="ECO:0007669"/>
    <property type="project" value="TreeGrafter"/>
</dbReference>
<dbReference type="InterPro" id="IPR009057">
    <property type="entry name" value="Homeodomain-like_sf"/>
</dbReference>
<dbReference type="PROSITE" id="PS50977">
    <property type="entry name" value="HTH_TETR_2"/>
    <property type="match status" value="1"/>
</dbReference>
<dbReference type="PANTHER" id="PTHR30055:SF234">
    <property type="entry name" value="HTH-TYPE TRANSCRIPTIONAL REGULATOR BETI"/>
    <property type="match status" value="1"/>
</dbReference>